<accession>A0A1J9PIA3</accession>
<dbReference type="AlphaFoldDB" id="A0A1J9PIA3"/>
<evidence type="ECO:0000313" key="1">
    <source>
        <dbReference type="EMBL" id="OJD16177.1"/>
    </source>
</evidence>
<comment type="caution">
    <text evidence="1">The sequence shown here is derived from an EMBL/GenBank/DDBJ whole genome shotgun (WGS) entry which is preliminary data.</text>
</comment>
<keyword evidence="2" id="KW-1185">Reference proteome</keyword>
<sequence>MQHARPPPPLQVIACKPSMGTGQREPRVLYQLETMHQAGLPIICDPRKVCDFLDLIQIADFPELSGFHQNQRRGTITIPADQSKSENDYSDWTDDECAVTDGSDSENDTRSLQKQTSILSMKLKGQKCPKIAHPLQVTQIRRCMLEREMSTRVLLGMLQERWCNEGWCVGTQSGLERQADQGWDEWFDDFCAW</sequence>
<evidence type="ECO:0000313" key="2">
    <source>
        <dbReference type="Proteomes" id="UP000242791"/>
    </source>
</evidence>
<organism evidence="1 2">
    <name type="scientific">Blastomyces percursus</name>
    <dbReference type="NCBI Taxonomy" id="1658174"/>
    <lineage>
        <taxon>Eukaryota</taxon>
        <taxon>Fungi</taxon>
        <taxon>Dikarya</taxon>
        <taxon>Ascomycota</taxon>
        <taxon>Pezizomycotina</taxon>
        <taxon>Eurotiomycetes</taxon>
        <taxon>Eurotiomycetidae</taxon>
        <taxon>Onygenales</taxon>
        <taxon>Ajellomycetaceae</taxon>
        <taxon>Blastomyces</taxon>
    </lineage>
</organism>
<dbReference type="EMBL" id="LGTZ01002273">
    <property type="protein sequence ID" value="OJD16177.1"/>
    <property type="molecule type" value="Genomic_DNA"/>
</dbReference>
<reference evidence="1 2" key="1">
    <citation type="submission" date="2015-08" db="EMBL/GenBank/DDBJ databases">
        <title>Emmonsia species relationships and genome sequence.</title>
        <authorList>
            <person name="Cuomo C.A."/>
            <person name="Schwartz I.S."/>
            <person name="Kenyon C."/>
            <person name="De Hoog G.S."/>
            <person name="Govender N.P."/>
            <person name="Botha A."/>
            <person name="Moreno L."/>
            <person name="De Vries M."/>
            <person name="Munoz J.F."/>
            <person name="Stielow J.B."/>
        </authorList>
    </citation>
    <scope>NUCLEOTIDE SEQUENCE [LARGE SCALE GENOMIC DNA]</scope>
    <source>
        <strain evidence="1 2">EI222</strain>
    </source>
</reference>
<dbReference type="Proteomes" id="UP000242791">
    <property type="component" value="Unassembled WGS sequence"/>
</dbReference>
<dbReference type="VEuPathDB" id="FungiDB:ACJ73_08905"/>
<name>A0A1J9PIA3_9EURO</name>
<protein>
    <submittedName>
        <fullName evidence="1">Uncharacterized protein</fullName>
    </submittedName>
</protein>
<gene>
    <name evidence="1" type="ORF">ACJ73_08905</name>
</gene>
<proteinExistence type="predicted"/>